<accession>X1DF99</accession>
<dbReference type="EMBL" id="BART01024966">
    <property type="protein sequence ID" value="GAG95101.1"/>
    <property type="molecule type" value="Genomic_DNA"/>
</dbReference>
<proteinExistence type="predicted"/>
<gene>
    <name evidence="1" type="ORF">S01H4_44930</name>
</gene>
<sequence length="133" mass="15506">PQFRQEILEDLVKLNKKVKPELVLMPSKYDTHQDHRTIAMEGFRAFKFTTILGYEILQGCSAFDATLFVILNKHHIDKKIAALSCFKSQKLRTERAGNKFVALENVRRTSQVAGYRVRTDYAEVFNVVRWIMK</sequence>
<dbReference type="Gene3D" id="3.40.50.10320">
    <property type="entry name" value="LmbE-like"/>
    <property type="match status" value="1"/>
</dbReference>
<dbReference type="SUPFAM" id="SSF102588">
    <property type="entry name" value="LmbE-like"/>
    <property type="match status" value="1"/>
</dbReference>
<reference evidence="1" key="1">
    <citation type="journal article" date="2014" name="Front. Microbiol.">
        <title>High frequency of phylogenetically diverse reductive dehalogenase-homologous genes in deep subseafloor sedimentary metagenomes.</title>
        <authorList>
            <person name="Kawai M."/>
            <person name="Futagami T."/>
            <person name="Toyoda A."/>
            <person name="Takaki Y."/>
            <person name="Nishi S."/>
            <person name="Hori S."/>
            <person name="Arai W."/>
            <person name="Tsubouchi T."/>
            <person name="Morono Y."/>
            <person name="Uchiyama I."/>
            <person name="Ito T."/>
            <person name="Fujiyama A."/>
            <person name="Inagaki F."/>
            <person name="Takami H."/>
        </authorList>
    </citation>
    <scope>NUCLEOTIDE SEQUENCE</scope>
    <source>
        <strain evidence="1">Expedition CK06-06</strain>
    </source>
</reference>
<evidence type="ECO:0000313" key="1">
    <source>
        <dbReference type="EMBL" id="GAG95101.1"/>
    </source>
</evidence>
<comment type="caution">
    <text evidence="1">The sequence shown here is derived from an EMBL/GenBank/DDBJ whole genome shotgun (WGS) entry which is preliminary data.</text>
</comment>
<evidence type="ECO:0008006" key="2">
    <source>
        <dbReference type="Google" id="ProtNLM"/>
    </source>
</evidence>
<feature type="non-terminal residue" evidence="1">
    <location>
        <position position="1"/>
    </location>
</feature>
<protein>
    <recommendedName>
        <fullName evidence="2">PIG-L family deacetylase</fullName>
    </recommendedName>
</protein>
<name>X1DF99_9ZZZZ</name>
<dbReference type="InterPro" id="IPR024078">
    <property type="entry name" value="LmbE-like_dom_sf"/>
</dbReference>
<dbReference type="AlphaFoldDB" id="X1DF99"/>
<organism evidence="1">
    <name type="scientific">marine sediment metagenome</name>
    <dbReference type="NCBI Taxonomy" id="412755"/>
    <lineage>
        <taxon>unclassified sequences</taxon>
        <taxon>metagenomes</taxon>
        <taxon>ecological metagenomes</taxon>
    </lineage>
</organism>